<dbReference type="AlphaFoldDB" id="C7C8F0"/>
<evidence type="ECO:0000313" key="2">
    <source>
        <dbReference type="EMBL" id="CAX24217.1"/>
    </source>
</evidence>
<gene>
    <name evidence="2" type="ORF">METD_I2564</name>
</gene>
<dbReference type="GeneID" id="72992996"/>
<accession>C7C8F0</accession>
<dbReference type="RefSeq" id="WP_015822409.1">
    <property type="nucleotide sequence ID" value="NC_012988.1"/>
</dbReference>
<dbReference type="Proteomes" id="UP000008070">
    <property type="component" value="Chromosome"/>
</dbReference>
<feature type="region of interest" description="Disordered" evidence="1">
    <location>
        <begin position="34"/>
        <end position="68"/>
    </location>
</feature>
<protein>
    <recommendedName>
        <fullName evidence="4">Transposase</fullName>
    </recommendedName>
</protein>
<evidence type="ECO:0008006" key="4">
    <source>
        <dbReference type="Google" id="ProtNLM"/>
    </source>
</evidence>
<evidence type="ECO:0000313" key="3">
    <source>
        <dbReference type="Proteomes" id="UP000008070"/>
    </source>
</evidence>
<reference evidence="3" key="1">
    <citation type="journal article" date="2009" name="PLoS ONE">
        <title>Methylobacterium genome sequences: a reference blueprint to investigate microbial metabolism of C1 compounds from natural and industrial sources.</title>
        <authorList>
            <person name="Vuilleumier S."/>
            <person name="Chistoserdova L."/>
            <person name="Lee M.-C."/>
            <person name="Bringel F."/>
            <person name="Lajus A."/>
            <person name="Zhou Y."/>
            <person name="Gourion B."/>
            <person name="Barbe V."/>
            <person name="Chang J."/>
            <person name="Cruveiller S."/>
            <person name="Dossat C."/>
            <person name="Gillett W."/>
            <person name="Gruffaz C."/>
            <person name="Haugen E."/>
            <person name="Hourcade E."/>
            <person name="Levy R."/>
            <person name="Mangenot S."/>
            <person name="Muller E."/>
            <person name="Nadalig T."/>
            <person name="Pagni M."/>
            <person name="Penny C."/>
            <person name="Peyraud R."/>
            <person name="Robinson D.G."/>
            <person name="Roche D."/>
            <person name="Rouy Z."/>
            <person name="Saenampechek C."/>
            <person name="Salvignol G."/>
            <person name="Vallenet D."/>
            <person name="Wu Z."/>
            <person name="Marx C.J."/>
            <person name="Vorholt J.A."/>
            <person name="Olson M.V."/>
            <person name="Kaul R."/>
            <person name="Weissenbach J."/>
            <person name="Medigue C."/>
            <person name="Lidstrom M.E."/>
        </authorList>
    </citation>
    <scope>NUCLEOTIDE SEQUENCE [LARGE SCALE GENOMIC DNA]</scope>
    <source>
        <strain evidence="3">DSM 6343 / CIP 106787 / DM4</strain>
    </source>
</reference>
<dbReference type="EMBL" id="FP103042">
    <property type="protein sequence ID" value="CAX24217.1"/>
    <property type="molecule type" value="Genomic_DNA"/>
</dbReference>
<name>C7C8F0_METED</name>
<organism evidence="2 3">
    <name type="scientific">Methylorubrum extorquens (strain DSM 6343 / CIP 106787 / DM4)</name>
    <name type="common">Methylobacterium extorquens</name>
    <dbReference type="NCBI Taxonomy" id="661410"/>
    <lineage>
        <taxon>Bacteria</taxon>
        <taxon>Pseudomonadati</taxon>
        <taxon>Pseudomonadota</taxon>
        <taxon>Alphaproteobacteria</taxon>
        <taxon>Hyphomicrobiales</taxon>
        <taxon>Methylobacteriaceae</taxon>
        <taxon>Methylorubrum</taxon>
    </lineage>
</organism>
<sequence length="95" mass="10355">MLLHEKYSHLTAENDELARQVDYLLRERLHAKRRERGSEAYGGEGAADDPGEGTAGGLRSNEGAVNPCSFGHGPRLAEAVTLTVRPEVVFLSPRP</sequence>
<dbReference type="HOGENOM" id="CLU_2369596_0_0_5"/>
<proteinExistence type="predicted"/>
<dbReference type="KEGG" id="mdi:METDI2564"/>
<evidence type="ECO:0000256" key="1">
    <source>
        <dbReference type="SAM" id="MobiDB-lite"/>
    </source>
</evidence>